<dbReference type="GO" id="GO:0009401">
    <property type="term" value="P:phosphoenolpyruvate-dependent sugar phosphotransferase system"/>
    <property type="evidence" value="ECO:0007669"/>
    <property type="project" value="InterPro"/>
</dbReference>
<comment type="function">
    <text evidence="8">The phosphoenolpyruvate-dependent sugar phosphotransferase system (PTS), a major carbohydrate active -transport system, catalyzes the phosphorylation of incoming sugar substrates concomitant with their translocation across the cell membrane.</text>
</comment>
<keyword evidence="2 8" id="KW-0813">Transport</keyword>
<feature type="transmembrane region" description="Helical" evidence="9">
    <location>
        <begin position="266"/>
        <end position="289"/>
    </location>
</feature>
<proteinExistence type="predicted"/>
<evidence type="ECO:0000256" key="1">
    <source>
        <dbReference type="ARBA" id="ARBA00004651"/>
    </source>
</evidence>
<dbReference type="RefSeq" id="WP_182598458.1">
    <property type="nucleotide sequence ID" value="NZ_JACIVC010000061.1"/>
</dbReference>
<feature type="transmembrane region" description="Helical" evidence="9">
    <location>
        <begin position="352"/>
        <end position="369"/>
    </location>
</feature>
<dbReference type="EMBL" id="JACIVC010000061">
    <property type="protein sequence ID" value="MBB1069941.1"/>
    <property type="molecule type" value="Genomic_DNA"/>
</dbReference>
<dbReference type="PROSITE" id="PS51105">
    <property type="entry name" value="PTS_EIIC_TYPE_3"/>
    <property type="match status" value="1"/>
</dbReference>
<evidence type="ECO:0000256" key="8">
    <source>
        <dbReference type="PIRNR" id="PIRNR006351"/>
    </source>
</evidence>
<comment type="subcellular location">
    <subcellularLocation>
        <location evidence="1">Cell membrane</location>
        <topology evidence="1">Multi-pass membrane protein</topology>
    </subcellularLocation>
</comment>
<dbReference type="GO" id="GO:1901264">
    <property type="term" value="P:carbohydrate derivative transport"/>
    <property type="evidence" value="ECO:0007669"/>
    <property type="project" value="TreeGrafter"/>
</dbReference>
<dbReference type="GO" id="GO:0008982">
    <property type="term" value="F:protein-N(PI)-phosphohistidine-sugar phosphotransferase activity"/>
    <property type="evidence" value="ECO:0007669"/>
    <property type="project" value="UniProtKB-UniRule"/>
</dbReference>
<accession>A0A7W3Y8R9</accession>
<evidence type="ECO:0000256" key="5">
    <source>
        <dbReference type="ARBA" id="ARBA00022692"/>
    </source>
</evidence>
<dbReference type="AlphaFoldDB" id="A0A7W3Y8R9"/>
<dbReference type="InterPro" id="IPR004501">
    <property type="entry name" value="PTS_EIIC_3"/>
</dbReference>
<feature type="transmembrane region" description="Helical" evidence="9">
    <location>
        <begin position="207"/>
        <end position="231"/>
    </location>
</feature>
<evidence type="ECO:0000256" key="9">
    <source>
        <dbReference type="SAM" id="Phobius"/>
    </source>
</evidence>
<keyword evidence="6 9" id="KW-1133">Transmembrane helix</keyword>
<feature type="transmembrane region" description="Helical" evidence="9">
    <location>
        <begin position="16"/>
        <end position="36"/>
    </location>
</feature>
<name>A0A7W3Y8R9_9LACO</name>
<feature type="domain" description="PTS EIIC type-3" evidence="10">
    <location>
        <begin position="1"/>
        <end position="395"/>
    </location>
</feature>
<dbReference type="PIRSF" id="PIRSF006351">
    <property type="entry name" value="PTS_EIIC-Cellobiose"/>
    <property type="match status" value="1"/>
</dbReference>
<feature type="transmembrane region" description="Helical" evidence="9">
    <location>
        <begin position="375"/>
        <end position="395"/>
    </location>
</feature>
<evidence type="ECO:0000256" key="4">
    <source>
        <dbReference type="ARBA" id="ARBA00022597"/>
    </source>
</evidence>
<evidence type="ECO:0000256" key="6">
    <source>
        <dbReference type="ARBA" id="ARBA00022989"/>
    </source>
</evidence>
<feature type="transmembrane region" description="Helical" evidence="9">
    <location>
        <begin position="326"/>
        <end position="345"/>
    </location>
</feature>
<evidence type="ECO:0000256" key="2">
    <source>
        <dbReference type="ARBA" id="ARBA00022448"/>
    </source>
</evidence>
<evidence type="ECO:0000313" key="11">
    <source>
        <dbReference type="EMBL" id="MBB1069941.1"/>
    </source>
</evidence>
<dbReference type="Pfam" id="PF02378">
    <property type="entry name" value="PTS_EIIC"/>
    <property type="match status" value="1"/>
</dbReference>
<dbReference type="InterPro" id="IPR003352">
    <property type="entry name" value="PTS_EIIC"/>
</dbReference>
<reference evidence="11 12" key="1">
    <citation type="submission" date="2020-07" db="EMBL/GenBank/DDBJ databases">
        <title>Description of Limosilactobacillus balticus sp. nov., Limosilactobacillus agrestis sp. nov., Limosilactobacillus albertensis sp. nov., Limosilactobacillus rudii sp. nov., Limosilactobacillus fastidiosus sp. nov., five novel Limosilactobacillus species isolated from the vertebrate gastrointestinal tract, and proposal of 6 subspecies of Limosilactobacillus reuteri adapted to the gastrointestinal tract of specific vertebrate hosts.</title>
        <authorList>
            <person name="Li F."/>
            <person name="Cheng C."/>
            <person name="Zheng J."/>
            <person name="Quevedo R.M."/>
            <person name="Li J."/>
            <person name="Roos S."/>
            <person name="Gaenzle M.G."/>
            <person name="Walter J."/>
        </authorList>
    </citation>
    <scope>NUCLEOTIDE SEQUENCE [LARGE SCALE GENOMIC DNA]</scope>
    <source>
        <strain evidence="11 12">RRLNB_1_1</strain>
    </source>
</reference>
<keyword evidence="5 9" id="KW-0812">Transmembrane</keyword>
<keyword evidence="3 8" id="KW-1003">Cell membrane</keyword>
<evidence type="ECO:0000256" key="3">
    <source>
        <dbReference type="ARBA" id="ARBA00022475"/>
    </source>
</evidence>
<keyword evidence="4 8" id="KW-0762">Sugar transport</keyword>
<evidence type="ECO:0000256" key="7">
    <source>
        <dbReference type="ARBA" id="ARBA00023136"/>
    </source>
</evidence>
<dbReference type="InterPro" id="IPR051088">
    <property type="entry name" value="PTS_Sugar-EIIC/EIIB"/>
</dbReference>
<protein>
    <recommendedName>
        <fullName evidence="8">Permease IIC component</fullName>
    </recommendedName>
</protein>
<dbReference type="InterPro" id="IPR004796">
    <property type="entry name" value="PTS_IIC_cello"/>
</dbReference>
<evidence type="ECO:0000259" key="10">
    <source>
        <dbReference type="PROSITE" id="PS51105"/>
    </source>
</evidence>
<comment type="caution">
    <text evidence="11">The sequence shown here is derived from an EMBL/GenBank/DDBJ whole genome shotgun (WGS) entry which is preliminary data.</text>
</comment>
<keyword evidence="12" id="KW-1185">Reference proteome</keyword>
<sequence>MERLINFSVKMYRSRLAYILRHTLRVMFPLILIGSFAAVLRFSFFSTSGYISTIIGLNRWLPFYRQFGQVTKIIFECTINIIAVYAAFFSAHYTVKAYRKNISGAGAVGPFAFLIIAYQTTTQDSLSFNKYLLSEGMLIAIVVGYLCGRLLVLFAKSKEMKLNQLIKPIIIISIVAVLVNMMLGLFVSLSLPTYVASFITINSKVKAFWYVIALGTLTDIMAIFALGGPFIDSPSFTDAPSWANLMHALQTGSAWNAPYKYTDTTIFHSFANFGGSGCVLALIIAILIVSREQRYRSVSKWSLFPAFFNDHYPMMLGIPILYNPVFFIPFVVAPLVNMLISGALLSLNWIPAAVYPVPAGTPAPLIALVGTNGNWGTFILSVSLIIIDVLIYIPFVRMAEEIIKKAGVENDD</sequence>
<feature type="transmembrane region" description="Helical" evidence="9">
    <location>
        <begin position="131"/>
        <end position="154"/>
    </location>
</feature>
<dbReference type="PANTHER" id="PTHR33989">
    <property type="match status" value="1"/>
</dbReference>
<organism evidence="11 12">
    <name type="scientific">Limosilactobacillus albertensis</name>
    <dbReference type="NCBI Taxonomy" id="2759752"/>
    <lineage>
        <taxon>Bacteria</taxon>
        <taxon>Bacillati</taxon>
        <taxon>Bacillota</taxon>
        <taxon>Bacilli</taxon>
        <taxon>Lactobacillales</taxon>
        <taxon>Lactobacillaceae</taxon>
        <taxon>Limosilactobacillus</taxon>
    </lineage>
</organism>
<dbReference type="PANTHER" id="PTHR33989:SF4">
    <property type="entry name" value="PTS SYSTEM N,N'-DIACETYLCHITOBIOSE-SPECIFIC EIIC COMPONENT"/>
    <property type="match status" value="1"/>
</dbReference>
<evidence type="ECO:0000313" key="12">
    <source>
        <dbReference type="Proteomes" id="UP000518316"/>
    </source>
</evidence>
<dbReference type="GO" id="GO:0005886">
    <property type="term" value="C:plasma membrane"/>
    <property type="evidence" value="ECO:0007669"/>
    <property type="project" value="UniProtKB-SubCell"/>
</dbReference>
<dbReference type="Proteomes" id="UP000518316">
    <property type="component" value="Unassembled WGS sequence"/>
</dbReference>
<keyword evidence="7 8" id="KW-0472">Membrane</keyword>
<feature type="transmembrane region" description="Helical" evidence="9">
    <location>
        <begin position="101"/>
        <end position="119"/>
    </location>
</feature>
<feature type="transmembrane region" description="Helical" evidence="9">
    <location>
        <begin position="169"/>
        <end position="195"/>
    </location>
</feature>
<gene>
    <name evidence="11" type="ORF">H5S40_07230</name>
</gene>
<feature type="transmembrane region" description="Helical" evidence="9">
    <location>
        <begin position="73"/>
        <end position="95"/>
    </location>
</feature>